<dbReference type="Gene3D" id="3.90.1150.10">
    <property type="entry name" value="Aspartate Aminotransferase, domain 1"/>
    <property type="match status" value="1"/>
</dbReference>
<dbReference type="InterPro" id="IPR016454">
    <property type="entry name" value="Cysteine_dSase"/>
</dbReference>
<evidence type="ECO:0000256" key="2">
    <source>
        <dbReference type="ARBA" id="ARBA00006490"/>
    </source>
</evidence>
<keyword evidence="5" id="KW-0479">Metal-binding</keyword>
<dbReference type="GO" id="GO:0031071">
    <property type="term" value="F:cysteine desulfurase activity"/>
    <property type="evidence" value="ECO:0007669"/>
    <property type="project" value="UniProtKB-EC"/>
</dbReference>
<dbReference type="EMBL" id="FSQE01000012">
    <property type="protein sequence ID" value="SIN43650.1"/>
    <property type="molecule type" value="Genomic_DNA"/>
</dbReference>
<protein>
    <recommendedName>
        <fullName evidence="3">cysteine desulfurase</fullName>
        <ecNumber evidence="3">2.8.1.7</ecNumber>
    </recommendedName>
</protein>
<accession>A0AB74FI78</accession>
<dbReference type="PANTHER" id="PTHR11601">
    <property type="entry name" value="CYSTEINE DESULFURYLASE FAMILY MEMBER"/>
    <property type="match status" value="1"/>
</dbReference>
<dbReference type="InterPro" id="IPR000192">
    <property type="entry name" value="Aminotrans_V_dom"/>
</dbReference>
<evidence type="ECO:0000256" key="3">
    <source>
        <dbReference type="ARBA" id="ARBA00012239"/>
    </source>
</evidence>
<proteinExistence type="inferred from homology"/>
<comment type="catalytic activity">
    <reaction evidence="9">
        <text>(sulfur carrier)-H + L-cysteine = (sulfur carrier)-SH + L-alanine</text>
        <dbReference type="Rhea" id="RHEA:43892"/>
        <dbReference type="Rhea" id="RHEA-COMP:14737"/>
        <dbReference type="Rhea" id="RHEA-COMP:14739"/>
        <dbReference type="ChEBI" id="CHEBI:29917"/>
        <dbReference type="ChEBI" id="CHEBI:35235"/>
        <dbReference type="ChEBI" id="CHEBI:57972"/>
        <dbReference type="ChEBI" id="CHEBI:64428"/>
        <dbReference type="EC" id="2.8.1.7"/>
    </reaction>
</comment>
<keyword evidence="8" id="KW-0411">Iron-sulfur</keyword>
<evidence type="ECO:0000256" key="9">
    <source>
        <dbReference type="ARBA" id="ARBA00050776"/>
    </source>
</evidence>
<dbReference type="FunFam" id="3.40.640.10:FF:000084">
    <property type="entry name" value="IscS-like cysteine desulfurase"/>
    <property type="match status" value="1"/>
</dbReference>
<evidence type="ECO:0000256" key="8">
    <source>
        <dbReference type="ARBA" id="ARBA00023014"/>
    </source>
</evidence>
<dbReference type="AlphaFoldDB" id="A0AB74FI78"/>
<dbReference type="GO" id="GO:0046872">
    <property type="term" value="F:metal ion binding"/>
    <property type="evidence" value="ECO:0007669"/>
    <property type="project" value="UniProtKB-KW"/>
</dbReference>
<dbReference type="InterPro" id="IPR017644">
    <property type="entry name" value="Cysteine_desulfurase_DndA"/>
</dbReference>
<comment type="similarity">
    <text evidence="2">Belongs to the class-V pyridoxal-phosphate-dependent aminotransferase family. NifS/IscS subfamily.</text>
</comment>
<keyword evidence="6" id="KW-0663">Pyridoxal phosphate</keyword>
<name>A0AB74FI78_9MYCO</name>
<dbReference type="PIRSF" id="PIRSF005572">
    <property type="entry name" value="NifS"/>
    <property type="match status" value="1"/>
</dbReference>
<gene>
    <name evidence="12" type="primary">iscS_3</name>
    <name evidence="12" type="ORF">SAMEA2152244_04492</name>
</gene>
<dbReference type="InterPro" id="IPR020578">
    <property type="entry name" value="Aminotrans_V_PyrdxlP_BS"/>
</dbReference>
<keyword evidence="4 12" id="KW-0808">Transferase</keyword>
<dbReference type="Gene3D" id="1.10.260.50">
    <property type="match status" value="1"/>
</dbReference>
<sequence length="409" mass="43836">MSEPTRTVLAMTVDTPTDNPTQLRFSDKETAGRVVYLDSNATTPVDPRVADEVLTYMAREFGNAGSRTHGYGQVAKERVARAREQVAEVVRAQPDDVIFTSGATESNNLAILGLAPSGEKANRRHIVSTQIEHKAVLEPLAILTDRGFEVTLVPPTRGGRIEPSAIADAVRPDTLLVSTMAVNNETGVIQPIPEIAEVLAPHDAYLHVDAAQAFGKIIEPLRNSRIDMLSVSGHKVFAPKGIGALVARRRGYRRVPLQPLMFGGGQERGLRPGTLPVALIAGLGLAAELALKENDARARHALALKHQALNALSELGIQANGDEEHTVPHTLNFSVPGVDAEAAIVALKEVVAISNGSACTSQKYEPSHVLVAADLPKKQIDGALRFSWSHLTGEVPWDVVAQRLAQLVT</sequence>
<keyword evidence="7" id="KW-0408">Iron</keyword>
<dbReference type="SUPFAM" id="SSF53383">
    <property type="entry name" value="PLP-dependent transferases"/>
    <property type="match status" value="1"/>
</dbReference>
<organism evidence="12 13">
    <name type="scientific">Mycobacteroides abscessus subsp. abscessus</name>
    <dbReference type="NCBI Taxonomy" id="1185650"/>
    <lineage>
        <taxon>Bacteria</taxon>
        <taxon>Bacillati</taxon>
        <taxon>Actinomycetota</taxon>
        <taxon>Actinomycetes</taxon>
        <taxon>Mycobacteriales</taxon>
        <taxon>Mycobacteriaceae</taxon>
        <taxon>Mycobacteroides</taxon>
        <taxon>Mycobacteroides abscessus</taxon>
    </lineage>
</organism>
<evidence type="ECO:0000256" key="1">
    <source>
        <dbReference type="ARBA" id="ARBA00001933"/>
    </source>
</evidence>
<evidence type="ECO:0000256" key="4">
    <source>
        <dbReference type="ARBA" id="ARBA00022679"/>
    </source>
</evidence>
<dbReference type="PANTHER" id="PTHR11601:SF34">
    <property type="entry name" value="CYSTEINE DESULFURASE"/>
    <property type="match status" value="1"/>
</dbReference>
<evidence type="ECO:0000256" key="6">
    <source>
        <dbReference type="ARBA" id="ARBA00022898"/>
    </source>
</evidence>
<evidence type="ECO:0000256" key="7">
    <source>
        <dbReference type="ARBA" id="ARBA00023004"/>
    </source>
</evidence>
<dbReference type="PROSITE" id="PS00595">
    <property type="entry name" value="AA_TRANSFER_CLASS_5"/>
    <property type="match status" value="1"/>
</dbReference>
<evidence type="ECO:0000259" key="11">
    <source>
        <dbReference type="Pfam" id="PF00266"/>
    </source>
</evidence>
<dbReference type="GO" id="GO:0051536">
    <property type="term" value="F:iron-sulfur cluster binding"/>
    <property type="evidence" value="ECO:0007669"/>
    <property type="project" value="UniProtKB-KW"/>
</dbReference>
<dbReference type="NCBIfam" id="TIGR03235">
    <property type="entry name" value="DNA_S_dndA"/>
    <property type="match status" value="1"/>
</dbReference>
<comment type="cofactor">
    <cofactor evidence="1 10">
        <name>pyridoxal 5'-phosphate</name>
        <dbReference type="ChEBI" id="CHEBI:597326"/>
    </cofactor>
</comment>
<comment type="caution">
    <text evidence="12">The sequence shown here is derived from an EMBL/GenBank/DDBJ whole genome shotgun (WGS) entry which is preliminary data.</text>
</comment>
<dbReference type="Proteomes" id="UP000184831">
    <property type="component" value="Unassembled WGS sequence"/>
</dbReference>
<evidence type="ECO:0000313" key="12">
    <source>
        <dbReference type="EMBL" id="SIN43650.1"/>
    </source>
</evidence>
<evidence type="ECO:0000256" key="5">
    <source>
        <dbReference type="ARBA" id="ARBA00022723"/>
    </source>
</evidence>
<dbReference type="Pfam" id="PF00266">
    <property type="entry name" value="Aminotran_5"/>
    <property type="match status" value="1"/>
</dbReference>
<dbReference type="InterPro" id="IPR015422">
    <property type="entry name" value="PyrdxlP-dep_Trfase_small"/>
</dbReference>
<evidence type="ECO:0000313" key="13">
    <source>
        <dbReference type="Proteomes" id="UP000184831"/>
    </source>
</evidence>
<evidence type="ECO:0000256" key="10">
    <source>
        <dbReference type="RuleBase" id="RU004504"/>
    </source>
</evidence>
<dbReference type="EC" id="2.8.1.7" evidence="3"/>
<dbReference type="InterPro" id="IPR015421">
    <property type="entry name" value="PyrdxlP-dep_Trfase_major"/>
</dbReference>
<feature type="domain" description="Aminotransferase class V" evidence="11">
    <location>
        <begin position="35"/>
        <end position="387"/>
    </location>
</feature>
<dbReference type="InterPro" id="IPR015424">
    <property type="entry name" value="PyrdxlP-dep_Trfase"/>
</dbReference>
<reference evidence="12 13" key="1">
    <citation type="submission" date="2016-11" db="EMBL/GenBank/DDBJ databases">
        <authorList>
            <consortium name="Pathogen Informatics"/>
        </authorList>
    </citation>
    <scope>NUCLEOTIDE SEQUENCE [LARGE SCALE GENOMIC DNA]</scope>
    <source>
        <strain evidence="12 13">696</strain>
    </source>
</reference>
<dbReference type="Gene3D" id="3.40.640.10">
    <property type="entry name" value="Type I PLP-dependent aspartate aminotransferase-like (Major domain)"/>
    <property type="match status" value="1"/>
</dbReference>